<reference evidence="2" key="1">
    <citation type="submission" date="2021-05" db="EMBL/GenBank/DDBJ databases">
        <authorList>
            <person name="Khan N."/>
        </authorList>
    </citation>
    <scope>NUCLEOTIDE SEQUENCE</scope>
</reference>
<feature type="compositionally biased region" description="Polar residues" evidence="1">
    <location>
        <begin position="165"/>
        <end position="184"/>
    </location>
</feature>
<evidence type="ECO:0000256" key="1">
    <source>
        <dbReference type="SAM" id="MobiDB-lite"/>
    </source>
</evidence>
<name>A0A8J2NNN9_FUSEQ</name>
<feature type="compositionally biased region" description="Basic and acidic residues" evidence="1">
    <location>
        <begin position="186"/>
        <end position="198"/>
    </location>
</feature>
<feature type="region of interest" description="Disordered" evidence="1">
    <location>
        <begin position="100"/>
        <end position="214"/>
    </location>
</feature>
<protein>
    <submittedName>
        <fullName evidence="2">Uncharacterized protein</fullName>
    </submittedName>
</protein>
<dbReference type="Proteomes" id="UP000693738">
    <property type="component" value="Unassembled WGS sequence"/>
</dbReference>
<evidence type="ECO:0000313" key="2">
    <source>
        <dbReference type="EMBL" id="CAG7564894.1"/>
    </source>
</evidence>
<accession>A0A8J2NNN9</accession>
<gene>
    <name evidence="2" type="ORF">FEQUK3_LOCUS10613</name>
</gene>
<dbReference type="EMBL" id="CAJSTJ010000173">
    <property type="protein sequence ID" value="CAG7564894.1"/>
    <property type="molecule type" value="Genomic_DNA"/>
</dbReference>
<feature type="compositionally biased region" description="Basic residues" evidence="1">
    <location>
        <begin position="111"/>
        <end position="121"/>
    </location>
</feature>
<sequence>MAKSADDFIQYLHVLFGESRLQGRDPNTEFIHLRGIIIEFISNCSRMTSALAREKCHLKFIDGSLPETRLVLPPADFNIKEERAQLNAASNAEEFLEIMKNRSTPKSARKDSKKAHGKKHSLSPPESPRSKVRKRLEAAVASKSTSASEDSTKKHIKLMIRGANGVSSPSMSKAAQQTSTNGESPDQAKQDVSSHMEVDSNQQETQMEDASAPKAEKNLPALCRSDVLEIATAAQAITADQWEEFKPKLLSMLDQLRADPTPKQSEAAVTRLQSAISIIGQERSLIPAEAWKQYEEKLIKKAKDGDFDADWSTRLSKIGKIIWQEEELAAMASRDWERLRAAARTWTILAEVTGPMGDEQLSTEWLLQKLGDVDFQERLFACRDRLAAIKGPSEATEDAPADSEEVQ</sequence>
<organism evidence="2 3">
    <name type="scientific">Fusarium equiseti</name>
    <name type="common">Fusarium scirpi</name>
    <dbReference type="NCBI Taxonomy" id="61235"/>
    <lineage>
        <taxon>Eukaryota</taxon>
        <taxon>Fungi</taxon>
        <taxon>Dikarya</taxon>
        <taxon>Ascomycota</taxon>
        <taxon>Pezizomycotina</taxon>
        <taxon>Sordariomycetes</taxon>
        <taxon>Hypocreomycetidae</taxon>
        <taxon>Hypocreales</taxon>
        <taxon>Nectriaceae</taxon>
        <taxon>Fusarium</taxon>
        <taxon>Fusarium incarnatum-equiseti species complex</taxon>
    </lineage>
</organism>
<comment type="caution">
    <text evidence="2">The sequence shown here is derived from an EMBL/GenBank/DDBJ whole genome shotgun (WGS) entry which is preliminary data.</text>
</comment>
<evidence type="ECO:0000313" key="3">
    <source>
        <dbReference type="Proteomes" id="UP000693738"/>
    </source>
</evidence>
<proteinExistence type="predicted"/>
<dbReference type="AlphaFoldDB" id="A0A8J2NNN9"/>